<feature type="transmembrane region" description="Helical" evidence="1">
    <location>
        <begin position="75"/>
        <end position="97"/>
    </location>
</feature>
<dbReference type="AlphaFoldDB" id="A0A7W8A420"/>
<feature type="transmembrane region" description="Helical" evidence="1">
    <location>
        <begin position="387"/>
        <end position="409"/>
    </location>
</feature>
<feature type="transmembrane region" description="Helical" evidence="1">
    <location>
        <begin position="336"/>
        <end position="358"/>
    </location>
</feature>
<feature type="transmembrane region" description="Helical" evidence="1">
    <location>
        <begin position="117"/>
        <end position="137"/>
    </location>
</feature>
<name>A0A7W8A420_9ACTN</name>
<evidence type="ECO:0000256" key="1">
    <source>
        <dbReference type="SAM" id="Phobius"/>
    </source>
</evidence>
<feature type="transmembrane region" description="Helical" evidence="1">
    <location>
        <begin position="232"/>
        <end position="252"/>
    </location>
</feature>
<feature type="transmembrane region" description="Helical" evidence="1">
    <location>
        <begin position="421"/>
        <end position="440"/>
    </location>
</feature>
<feature type="transmembrane region" description="Helical" evidence="1">
    <location>
        <begin position="493"/>
        <end position="513"/>
    </location>
</feature>
<dbReference type="Proteomes" id="UP000568380">
    <property type="component" value="Unassembled WGS sequence"/>
</dbReference>
<evidence type="ECO:0000313" key="3">
    <source>
        <dbReference type="Proteomes" id="UP000568380"/>
    </source>
</evidence>
<accession>A0A7W8A420</accession>
<proteinExistence type="predicted"/>
<dbReference type="RefSeq" id="WP_184962894.1">
    <property type="nucleotide sequence ID" value="NZ_JACHIN010000004.1"/>
</dbReference>
<sequence>MTGLGALIRLILRRDRVLLPVWILISAVLPATIAASTARLYTDQAARDAFTHASMNSPAQLATRGVIYDASVGGLTAWTLGSSGALIGGLISILLVIRHTRVEEETGRRELLSSGVVGRHAPLAAALVVVLAANLLLGLLSVPGLVANGLPAGSSLLFGLSSAAAGWCLAAVAAVAAQLTAGSGTARGIAFATGGVLFAIRSAADSGGVGWLAWLSPFGWVRLTRPYAGDHWWVLAVAVVFVAVAGAAAFALSARRDLAGGLLPTRAGPAEGSLGGAFALAGRLHRGTLIGFTIGFAAVGGMIGFSARGLDTQLDTRALRQLAETIGGPGAGVADVFFTFILYVMCQLVAGAALVSALRARTEEAAGRADLLLSTPVGRLHWALGHLFYAVFGPALLLAVLGGMAGLAYDGGLLRVAGATLAYLPAVWTVVGVAVLLFGVLPRLAAAVSWSVLGLILAVDLVAEFKLAGGFVLELSPFVHVPALLLGRGAPAAALLWLTALAAALAAAGLVVLRRRDLAPSS</sequence>
<dbReference type="EMBL" id="JACHIN010000004">
    <property type="protein sequence ID" value="MBB5078336.1"/>
    <property type="molecule type" value="Genomic_DNA"/>
</dbReference>
<keyword evidence="1" id="KW-0812">Transmembrane</keyword>
<comment type="caution">
    <text evidence="2">The sequence shown here is derived from an EMBL/GenBank/DDBJ whole genome shotgun (WGS) entry which is preliminary data.</text>
</comment>
<keyword evidence="1" id="KW-0472">Membrane</keyword>
<keyword evidence="1" id="KW-1133">Transmembrane helix</keyword>
<keyword evidence="3" id="KW-1185">Reference proteome</keyword>
<feature type="transmembrane region" description="Helical" evidence="1">
    <location>
        <begin position="189"/>
        <end position="212"/>
    </location>
</feature>
<feature type="transmembrane region" description="Helical" evidence="1">
    <location>
        <begin position="21"/>
        <end position="41"/>
    </location>
</feature>
<feature type="transmembrane region" description="Helical" evidence="1">
    <location>
        <begin position="452"/>
        <end position="473"/>
    </location>
</feature>
<feature type="transmembrane region" description="Helical" evidence="1">
    <location>
        <begin position="157"/>
        <end position="177"/>
    </location>
</feature>
<organism evidence="2 3">
    <name type="scientific">Nonomuraea endophytica</name>
    <dbReference type="NCBI Taxonomy" id="714136"/>
    <lineage>
        <taxon>Bacteria</taxon>
        <taxon>Bacillati</taxon>
        <taxon>Actinomycetota</taxon>
        <taxon>Actinomycetes</taxon>
        <taxon>Streptosporangiales</taxon>
        <taxon>Streptosporangiaceae</taxon>
        <taxon>Nonomuraea</taxon>
    </lineage>
</organism>
<protein>
    <submittedName>
        <fullName evidence="2">ABC-2 type transport system permease protein</fullName>
    </submittedName>
</protein>
<feature type="transmembrane region" description="Helical" evidence="1">
    <location>
        <begin position="289"/>
        <end position="307"/>
    </location>
</feature>
<evidence type="ECO:0000313" key="2">
    <source>
        <dbReference type="EMBL" id="MBB5078336.1"/>
    </source>
</evidence>
<gene>
    <name evidence="2" type="ORF">HNR40_003811</name>
</gene>
<reference evidence="2 3" key="1">
    <citation type="submission" date="2020-08" db="EMBL/GenBank/DDBJ databases">
        <title>Genomic Encyclopedia of Type Strains, Phase IV (KMG-IV): sequencing the most valuable type-strain genomes for metagenomic binning, comparative biology and taxonomic classification.</title>
        <authorList>
            <person name="Goeker M."/>
        </authorList>
    </citation>
    <scope>NUCLEOTIDE SEQUENCE [LARGE SCALE GENOMIC DNA]</scope>
    <source>
        <strain evidence="2 3">DSM 45385</strain>
    </source>
</reference>